<dbReference type="PANTHER" id="PTHR33204:SF18">
    <property type="entry name" value="TRANSCRIPTIONAL REGULATORY PROTEIN"/>
    <property type="match status" value="1"/>
</dbReference>
<protein>
    <submittedName>
        <fullName evidence="5">Winged helix-turn-helix transcriptional regulator</fullName>
    </submittedName>
</protein>
<gene>
    <name evidence="5" type="ORF">ACFS7Y_00175</name>
</gene>
<organism evidence="5 6">
    <name type="scientific">Sphingobacterium bambusae</name>
    <dbReference type="NCBI Taxonomy" id="662858"/>
    <lineage>
        <taxon>Bacteria</taxon>
        <taxon>Pseudomonadati</taxon>
        <taxon>Bacteroidota</taxon>
        <taxon>Sphingobacteriia</taxon>
        <taxon>Sphingobacteriales</taxon>
        <taxon>Sphingobacteriaceae</taxon>
        <taxon>Sphingobacterium</taxon>
    </lineage>
</organism>
<dbReference type="Pfam" id="PF01638">
    <property type="entry name" value="HxlR"/>
    <property type="match status" value="1"/>
</dbReference>
<dbReference type="Proteomes" id="UP001597525">
    <property type="component" value="Unassembled WGS sequence"/>
</dbReference>
<keyword evidence="3" id="KW-0804">Transcription</keyword>
<reference evidence="6" key="1">
    <citation type="journal article" date="2019" name="Int. J. Syst. Evol. Microbiol.">
        <title>The Global Catalogue of Microorganisms (GCM) 10K type strain sequencing project: providing services to taxonomists for standard genome sequencing and annotation.</title>
        <authorList>
            <consortium name="The Broad Institute Genomics Platform"/>
            <consortium name="The Broad Institute Genome Sequencing Center for Infectious Disease"/>
            <person name="Wu L."/>
            <person name="Ma J."/>
        </authorList>
    </citation>
    <scope>NUCLEOTIDE SEQUENCE [LARGE SCALE GENOMIC DNA]</scope>
    <source>
        <strain evidence="6">KCTC 22814</strain>
    </source>
</reference>
<dbReference type="PANTHER" id="PTHR33204">
    <property type="entry name" value="TRANSCRIPTIONAL REGULATOR, MARR FAMILY"/>
    <property type="match status" value="1"/>
</dbReference>
<feature type="domain" description="HTH hxlR-type" evidence="4">
    <location>
        <begin position="22"/>
        <end position="120"/>
    </location>
</feature>
<dbReference type="SUPFAM" id="SSF46785">
    <property type="entry name" value="Winged helix' DNA-binding domain"/>
    <property type="match status" value="1"/>
</dbReference>
<sequence>MSHSIKESSTNQANKQQLAQRCNVNDTLSYIGKRWLMAILYEISIGHKQFSSLAGQLTGISEHILASRVRELEKESLITKALVPNTTPTQIHYTVTPKGYALLEVIDNLHRWSDSWKSEQ</sequence>
<dbReference type="PROSITE" id="PS51118">
    <property type="entry name" value="HTH_HXLR"/>
    <property type="match status" value="1"/>
</dbReference>
<evidence type="ECO:0000313" key="6">
    <source>
        <dbReference type="Proteomes" id="UP001597525"/>
    </source>
</evidence>
<name>A0ABW6BCM1_9SPHI</name>
<evidence type="ECO:0000256" key="3">
    <source>
        <dbReference type="ARBA" id="ARBA00023163"/>
    </source>
</evidence>
<evidence type="ECO:0000256" key="2">
    <source>
        <dbReference type="ARBA" id="ARBA00023125"/>
    </source>
</evidence>
<proteinExistence type="predicted"/>
<evidence type="ECO:0000256" key="1">
    <source>
        <dbReference type="ARBA" id="ARBA00023015"/>
    </source>
</evidence>
<comment type="caution">
    <text evidence="5">The sequence shown here is derived from an EMBL/GenBank/DDBJ whole genome shotgun (WGS) entry which is preliminary data.</text>
</comment>
<dbReference type="InterPro" id="IPR036390">
    <property type="entry name" value="WH_DNA-bd_sf"/>
</dbReference>
<keyword evidence="1" id="KW-0805">Transcription regulation</keyword>
<keyword evidence="6" id="KW-1185">Reference proteome</keyword>
<accession>A0ABW6BCM1</accession>
<dbReference type="InterPro" id="IPR002577">
    <property type="entry name" value="HTH_HxlR"/>
</dbReference>
<dbReference type="RefSeq" id="WP_320184666.1">
    <property type="nucleotide sequence ID" value="NZ_CP138332.1"/>
</dbReference>
<evidence type="ECO:0000313" key="5">
    <source>
        <dbReference type="EMBL" id="MFD2965786.1"/>
    </source>
</evidence>
<keyword evidence="2" id="KW-0238">DNA-binding</keyword>
<dbReference type="Gene3D" id="1.10.10.10">
    <property type="entry name" value="Winged helix-like DNA-binding domain superfamily/Winged helix DNA-binding domain"/>
    <property type="match status" value="1"/>
</dbReference>
<dbReference type="EMBL" id="JBHUPB010000001">
    <property type="protein sequence ID" value="MFD2965786.1"/>
    <property type="molecule type" value="Genomic_DNA"/>
</dbReference>
<evidence type="ECO:0000259" key="4">
    <source>
        <dbReference type="PROSITE" id="PS51118"/>
    </source>
</evidence>
<dbReference type="InterPro" id="IPR036388">
    <property type="entry name" value="WH-like_DNA-bd_sf"/>
</dbReference>